<feature type="binding site" evidence="2">
    <location>
        <position position="67"/>
    </location>
    <ligand>
        <name>substrate</name>
    </ligand>
</feature>
<comment type="similarity">
    <text evidence="2">Belongs to the UPP synthase family.</text>
</comment>
<feature type="binding site" evidence="2">
    <location>
        <begin position="17"/>
        <end position="20"/>
    </location>
    <ligand>
        <name>substrate</name>
    </ligand>
</feature>
<dbReference type="NCBIfam" id="TIGR00055">
    <property type="entry name" value="uppS"/>
    <property type="match status" value="1"/>
</dbReference>
<feature type="binding site" evidence="2">
    <location>
        <position position="29"/>
    </location>
    <ligand>
        <name>substrate</name>
    </ligand>
</feature>
<keyword evidence="1 2" id="KW-0808">Transferase</keyword>
<protein>
    <recommendedName>
        <fullName evidence="2">Isoprenyl transferase</fullName>
        <ecNumber evidence="2">2.5.1.-</ecNumber>
    </recommendedName>
</protein>
<evidence type="ECO:0000256" key="1">
    <source>
        <dbReference type="ARBA" id="ARBA00022679"/>
    </source>
</evidence>
<dbReference type="PANTHER" id="PTHR10291">
    <property type="entry name" value="DEHYDRODOLICHYL DIPHOSPHATE SYNTHASE FAMILY MEMBER"/>
    <property type="match status" value="1"/>
</dbReference>
<dbReference type="PANTHER" id="PTHR10291:SF0">
    <property type="entry name" value="DEHYDRODOLICHYL DIPHOSPHATE SYNTHASE 2"/>
    <property type="match status" value="1"/>
</dbReference>
<feature type="binding site" evidence="2">
    <location>
        <position position="177"/>
    </location>
    <ligand>
        <name>substrate</name>
    </ligand>
</feature>
<dbReference type="GO" id="GO:0008834">
    <property type="term" value="F:ditrans,polycis-undecaprenyl-diphosphate synthase [(2E,6E)-farnesyl-diphosphate specific] activity"/>
    <property type="evidence" value="ECO:0007669"/>
    <property type="project" value="UniProtKB-EC"/>
</dbReference>
<feature type="active site" description="Proton acceptor" evidence="2">
    <location>
        <position position="64"/>
    </location>
</feature>
<feature type="binding site" evidence="2">
    <location>
        <begin position="61"/>
        <end position="63"/>
    </location>
    <ligand>
        <name>substrate</name>
    </ligand>
</feature>
<comment type="function">
    <text evidence="2">Catalyzes the condensation of isopentenyl diphosphate (IPP) with allylic pyrophosphates generating different type of terpenoids.</text>
</comment>
<dbReference type="InterPro" id="IPR036424">
    <property type="entry name" value="UPP_synth-like_sf"/>
</dbReference>
<dbReference type="Proteomes" id="UP000443582">
    <property type="component" value="Unassembled WGS sequence"/>
</dbReference>
<feature type="active site" evidence="2">
    <location>
        <position position="16"/>
    </location>
</feature>
<dbReference type="InterPro" id="IPR018520">
    <property type="entry name" value="UPP_synth-like_CS"/>
</dbReference>
<comment type="cofactor">
    <cofactor evidence="2">
        <name>Mg(2+)</name>
        <dbReference type="ChEBI" id="CHEBI:18420"/>
    </cofactor>
    <text evidence="2">Binds 2 magnesium ions per subunit.</text>
</comment>
<evidence type="ECO:0000313" key="3">
    <source>
        <dbReference type="EMBL" id="RZF22157.1"/>
    </source>
</evidence>
<feature type="binding site" evidence="2">
    <location>
        <position position="33"/>
    </location>
    <ligand>
        <name>substrate</name>
    </ligand>
</feature>
<feature type="binding site" evidence="2">
    <location>
        <position position="196"/>
    </location>
    <ligand>
        <name>Mg(2+)</name>
        <dbReference type="ChEBI" id="CHEBI:18420"/>
    </ligand>
</feature>
<organism evidence="3 4">
    <name type="scientific">Halobacteriovorax vibrionivorans</name>
    <dbReference type="NCBI Taxonomy" id="2152716"/>
    <lineage>
        <taxon>Bacteria</taxon>
        <taxon>Pseudomonadati</taxon>
        <taxon>Bdellovibrionota</taxon>
        <taxon>Bacteriovoracia</taxon>
        <taxon>Bacteriovoracales</taxon>
        <taxon>Halobacteriovoraceae</taxon>
        <taxon>Halobacteriovorax</taxon>
    </lineage>
</organism>
<dbReference type="HAMAP" id="MF_01139">
    <property type="entry name" value="ISPT"/>
    <property type="match status" value="1"/>
</dbReference>
<proteinExistence type="inferred from homology"/>
<dbReference type="InterPro" id="IPR001441">
    <property type="entry name" value="UPP_synth-like"/>
</dbReference>
<dbReference type="SUPFAM" id="SSF64005">
    <property type="entry name" value="Undecaprenyl diphosphate synthase"/>
    <property type="match status" value="1"/>
</dbReference>
<feature type="binding site" evidence="2">
    <location>
        <position position="65"/>
    </location>
    <ligand>
        <name>substrate</name>
    </ligand>
</feature>
<keyword evidence="2" id="KW-0460">Magnesium</keyword>
<name>A0ABY0IGU6_9BACT</name>
<dbReference type="Gene3D" id="3.40.1180.10">
    <property type="entry name" value="Decaprenyl diphosphate synthase-like"/>
    <property type="match status" value="1"/>
</dbReference>
<dbReference type="EC" id="2.5.1.-" evidence="2"/>
<gene>
    <name evidence="3" type="primary">uppS</name>
    <name evidence="3" type="ORF">DAY19_10775</name>
</gene>
<dbReference type="RefSeq" id="WP_115362256.1">
    <property type="nucleotide sequence ID" value="NZ_QDKL01000002.1"/>
</dbReference>
<reference evidence="4" key="1">
    <citation type="journal article" date="2019" name="Int. J. Syst. Evol. Microbiol.">
        <title>Halobacteriovorax valvorus sp. nov., a novel prokaryotic predator isolated from coastal seawater of China.</title>
        <authorList>
            <person name="Chen M.-X."/>
        </authorList>
    </citation>
    <scope>NUCLEOTIDE SEQUENCE [LARGE SCALE GENOMIC DNA]</scope>
    <source>
        <strain evidence="4">BL9</strain>
    </source>
</reference>
<sequence>MDFQVNKLKHVAIIMDGNGRWAQNRAHRRVWGHVRGSSVVSNIVEKADDMGVKALTLYAFSTENWGRPPSEIRTLFLLLKKFLIKERNKVLKNNIKFNIIGDISKLPKDTVKIIDDLKRDSKDNTGLKLTFAFGYGGRAEIISAVNKLIAEDIEVTEESISNALHAPELGDVDLMIRTGGDQRISNFLLWQIAYGELYFTETMWPNFTCTEFEKIIMEVEKRERRFGQVTETESLAATKTQVKNNFRLIN</sequence>
<dbReference type="CDD" id="cd00475">
    <property type="entry name" value="Cis_IPPS"/>
    <property type="match status" value="1"/>
</dbReference>
<comment type="caution">
    <text evidence="3">The sequence shown here is derived from an EMBL/GenBank/DDBJ whole genome shotgun (WGS) entry which is preliminary data.</text>
</comment>
<feature type="binding site" evidence="2">
    <location>
        <begin position="183"/>
        <end position="185"/>
    </location>
    <ligand>
        <name>substrate</name>
    </ligand>
</feature>
<keyword evidence="4" id="KW-1185">Reference proteome</keyword>
<feature type="binding site" evidence="2">
    <location>
        <position position="21"/>
    </location>
    <ligand>
        <name>substrate</name>
    </ligand>
</feature>
<evidence type="ECO:0000313" key="4">
    <source>
        <dbReference type="Proteomes" id="UP000443582"/>
    </source>
</evidence>
<comment type="subunit">
    <text evidence="2">Homodimer.</text>
</comment>
<evidence type="ECO:0000256" key="2">
    <source>
        <dbReference type="HAMAP-Rule" id="MF_01139"/>
    </source>
</evidence>
<keyword evidence="2" id="KW-0479">Metal-binding</keyword>
<accession>A0ABY0IGU6</accession>
<dbReference type="Pfam" id="PF01255">
    <property type="entry name" value="Prenyltransf"/>
    <property type="match status" value="1"/>
</dbReference>
<dbReference type="EMBL" id="QDKL01000002">
    <property type="protein sequence ID" value="RZF22157.1"/>
    <property type="molecule type" value="Genomic_DNA"/>
</dbReference>
<dbReference type="PROSITE" id="PS01066">
    <property type="entry name" value="UPP_SYNTHASE"/>
    <property type="match status" value="1"/>
</dbReference>
<feature type="binding site" evidence="2">
    <location>
        <position position="16"/>
    </location>
    <ligand>
        <name>Mg(2+)</name>
        <dbReference type="ChEBI" id="CHEBI:18420"/>
    </ligand>
</feature>